<protein>
    <submittedName>
        <fullName evidence="1">Uncharacterized protein</fullName>
    </submittedName>
</protein>
<accession>A0ABU1N794</accession>
<comment type="caution">
    <text evidence="1">The sequence shown here is derived from an EMBL/GenBank/DDBJ whole genome shotgun (WGS) entry which is preliminary data.</text>
</comment>
<dbReference type="RefSeq" id="WP_309897701.1">
    <property type="nucleotide sequence ID" value="NZ_JAVDRF010000001.1"/>
</dbReference>
<keyword evidence="2" id="KW-1185">Reference proteome</keyword>
<evidence type="ECO:0000313" key="1">
    <source>
        <dbReference type="EMBL" id="MDR6534299.1"/>
    </source>
</evidence>
<dbReference type="EMBL" id="JAVDRF010000001">
    <property type="protein sequence ID" value="MDR6534299.1"/>
    <property type="molecule type" value="Genomic_DNA"/>
</dbReference>
<dbReference type="Proteomes" id="UP001184230">
    <property type="component" value="Unassembled WGS sequence"/>
</dbReference>
<evidence type="ECO:0000313" key="2">
    <source>
        <dbReference type="Proteomes" id="UP001184230"/>
    </source>
</evidence>
<gene>
    <name evidence="1" type="ORF">J2739_000059</name>
</gene>
<organism evidence="1 2">
    <name type="scientific">Variovorax soli</name>
    <dbReference type="NCBI Taxonomy" id="376815"/>
    <lineage>
        <taxon>Bacteria</taxon>
        <taxon>Pseudomonadati</taxon>
        <taxon>Pseudomonadota</taxon>
        <taxon>Betaproteobacteria</taxon>
        <taxon>Burkholderiales</taxon>
        <taxon>Comamonadaceae</taxon>
        <taxon>Variovorax</taxon>
    </lineage>
</organism>
<name>A0ABU1N794_9BURK</name>
<sequence>MDDIVSYVLKDKSSDWLHSLLRLNPIFTARPKFRGLVACLAARCASDAYIAEDRTRATEFIAMLCKSPFLFDDDLERAASSMTAVAAIAAITLEAIKPLEKALSPDQRGRERMYLWAYFLERSVQSDQSDRVAETVRYLELMHKGREFKYLTQNGPKVRGLFERYRLLASQVVEEEGGAFMRLSSTWENKDFLSALQRVKGVQGEPWISGGVLHLQGTRAGNVLGRLGFAFEFLAALGMRHEEDVLRVLLRTPVLMVHAREPGVRLTVADGRPFLTGDVQWLQSVIVNLASHAPSLACLVFLCMAPQDQWTLLTRYPPTFDVLTARIVDEADRESLLAHFQSGLTSEMKQARDPQRIAVWMARCPSWAEATLCDILSTLGDPHMTDPWRASMIAAPTDEVRRRLNPDPEALVARYQPDANLERVRSAKYPQEGGLIWRTGVRYIRYQFHQILRGARDRELRYGNAVEAINCIRRENRADLFFSCAFIVLSHGLKNGDVHGDALGWLLDRLHKNFARHFSAAASYSFAQHLPWLLEDRSRLPASTQRYPLQLPWREGSLAIPFAKLDHATQVLAHMIGRCGADQAFQSQLRLHEDVKRGLMALFRSTSTSEVLASLAPTGFKEASWKVQLLWRDDGSGPKPRILPLKMPPQTFDLTADILKNALDQGGGDVRDGDMDDIVAYVLSGASGNWIKSLLERYPTDPKYRALVVCLVVKCASSAYVDGNDQRATELIALLCESTIVTGNDLRAATKYMKAGSALTQKAIAELLRVLSPSERAQERMCLWACLLVSSGPGHQDGGIADTLKQLGLAFRTCKFKRLEQSERLEVVSFLAPYRSDKGKLSK</sequence>
<proteinExistence type="predicted"/>
<reference evidence="1 2" key="1">
    <citation type="submission" date="2023-07" db="EMBL/GenBank/DDBJ databases">
        <title>Sorghum-associated microbial communities from plants grown in Nebraska, USA.</title>
        <authorList>
            <person name="Schachtman D."/>
        </authorList>
    </citation>
    <scope>NUCLEOTIDE SEQUENCE [LARGE SCALE GENOMIC DNA]</scope>
    <source>
        <strain evidence="1 2">DS1781</strain>
    </source>
</reference>